<evidence type="ECO:0000313" key="3">
    <source>
        <dbReference type="EMBL" id="CDW76191.1"/>
    </source>
</evidence>
<reference evidence="3 4" key="1">
    <citation type="submission" date="2014-06" db="EMBL/GenBank/DDBJ databases">
        <authorList>
            <person name="Swart Estienne"/>
        </authorList>
    </citation>
    <scope>NUCLEOTIDE SEQUENCE [LARGE SCALE GENOMIC DNA]</scope>
    <source>
        <strain evidence="3 4">130c</strain>
    </source>
</reference>
<accession>A0A078A1R2</accession>
<dbReference type="Proteomes" id="UP000039865">
    <property type="component" value="Unassembled WGS sequence"/>
</dbReference>
<name>A0A078A1R2_STYLE</name>
<feature type="compositionally biased region" description="Low complexity" evidence="2">
    <location>
        <begin position="98"/>
        <end position="107"/>
    </location>
</feature>
<dbReference type="EMBL" id="CCKQ01005039">
    <property type="protein sequence ID" value="CDW76191.1"/>
    <property type="molecule type" value="Genomic_DNA"/>
</dbReference>
<feature type="coiled-coil region" evidence="1">
    <location>
        <begin position="309"/>
        <end position="343"/>
    </location>
</feature>
<evidence type="ECO:0000313" key="4">
    <source>
        <dbReference type="Proteomes" id="UP000039865"/>
    </source>
</evidence>
<sequence length="360" mass="41824">MFTPNNNEELNSILQQLQQKNCKKQVHKRTASQGQTSLVRKQEALQNSQAISQRPIEIQFQEEVPEQQSQFLMRRGRKTKSIVYQSVSEKERQMFEKQSQQSRQESSQNKHKRFNEDLTMVDVDLSKTQKIVQDNLQKKGQIFYRTRKSIGETRKQVDQLFQGSTPNSFINHQDFDPYLQKDSNQGSLKKLRVDIDQALSKIRPNTRSSMKSKDSVMSTLDKKQDLIEAIKSMDDQQLHKSYYGIKQIINESQKGGDSTQNSTPYGDSRNQVDINQIKDDKSMGSFINSSRPLSVGTHNTVSKKIDEKSVLERQEKERMEKLIADLQKKNDNLTKALNQFVLDESKNISRRYSSKEKQHQ</sequence>
<dbReference type="InParanoid" id="A0A078A1R2"/>
<dbReference type="AlphaFoldDB" id="A0A078A1R2"/>
<feature type="region of interest" description="Disordered" evidence="2">
    <location>
        <begin position="93"/>
        <end position="113"/>
    </location>
</feature>
<organism evidence="3 4">
    <name type="scientific">Stylonychia lemnae</name>
    <name type="common">Ciliate</name>
    <dbReference type="NCBI Taxonomy" id="5949"/>
    <lineage>
        <taxon>Eukaryota</taxon>
        <taxon>Sar</taxon>
        <taxon>Alveolata</taxon>
        <taxon>Ciliophora</taxon>
        <taxon>Intramacronucleata</taxon>
        <taxon>Spirotrichea</taxon>
        <taxon>Stichotrichia</taxon>
        <taxon>Sporadotrichida</taxon>
        <taxon>Oxytrichidae</taxon>
        <taxon>Stylonychinae</taxon>
        <taxon>Stylonychia</taxon>
    </lineage>
</organism>
<evidence type="ECO:0000256" key="2">
    <source>
        <dbReference type="SAM" id="MobiDB-lite"/>
    </source>
</evidence>
<keyword evidence="1" id="KW-0175">Coiled coil</keyword>
<gene>
    <name evidence="3" type="primary">Contig8601.g9182</name>
    <name evidence="3" type="ORF">STYLEM_5190</name>
</gene>
<protein>
    <submittedName>
        <fullName evidence="3">Uncharacterized protein</fullName>
    </submittedName>
</protein>
<proteinExistence type="predicted"/>
<keyword evidence="4" id="KW-1185">Reference proteome</keyword>
<evidence type="ECO:0000256" key="1">
    <source>
        <dbReference type="SAM" id="Coils"/>
    </source>
</evidence>